<dbReference type="EMBL" id="CP006935">
    <property type="protein sequence ID" value="AHC40576.1"/>
    <property type="molecule type" value="Genomic_DNA"/>
</dbReference>
<name>A0ABM5P2D6_9MOLU</name>
<gene>
    <name evidence="2" type="ORF">OVS_04245</name>
</gene>
<evidence type="ECO:0000256" key="1">
    <source>
        <dbReference type="SAM" id="MobiDB-lite"/>
    </source>
</evidence>
<feature type="region of interest" description="Disordered" evidence="1">
    <location>
        <begin position="1"/>
        <end position="86"/>
    </location>
</feature>
<organism evidence="2 3">
    <name type="scientific">Mycoplasma ovis str. Michigan</name>
    <dbReference type="NCBI Taxonomy" id="1415773"/>
    <lineage>
        <taxon>Bacteria</taxon>
        <taxon>Bacillati</taxon>
        <taxon>Mycoplasmatota</taxon>
        <taxon>Mollicutes</taxon>
        <taxon>Mycoplasmataceae</taxon>
        <taxon>Mycoplasma</taxon>
    </lineage>
</organism>
<accession>A0ABM5P2D6</accession>
<protein>
    <submittedName>
        <fullName evidence="2">Uncharacterized protein</fullName>
    </submittedName>
</protein>
<evidence type="ECO:0000313" key="3">
    <source>
        <dbReference type="Proteomes" id="UP000018745"/>
    </source>
</evidence>
<feature type="compositionally biased region" description="Basic and acidic residues" evidence="1">
    <location>
        <begin position="36"/>
        <end position="62"/>
    </location>
</feature>
<evidence type="ECO:0000313" key="2">
    <source>
        <dbReference type="EMBL" id="AHC40576.1"/>
    </source>
</evidence>
<dbReference type="Proteomes" id="UP000018745">
    <property type="component" value="Chromosome"/>
</dbReference>
<keyword evidence="3" id="KW-1185">Reference proteome</keyword>
<proteinExistence type="predicted"/>
<reference evidence="2 3" key="1">
    <citation type="journal article" date="2014" name="Genome Announc.">
        <title>Complete Genome Sequence of Mycoplasma ovis Strain Michigan, a Hemoplasma of Sheep with Two Distinct 16S rRNA Genes.</title>
        <authorList>
            <person name="Deshuillers P.L."/>
            <person name="Santos A.P."/>
            <person name="do Nascimento N.C."/>
            <person name="Hampel J.A."/>
            <person name="Bergin I.L."/>
            <person name="Dyson M.C."/>
            <person name="Messick J.B."/>
        </authorList>
    </citation>
    <scope>NUCLEOTIDE SEQUENCE [LARGE SCALE GENOMIC DNA]</scope>
    <source>
        <strain evidence="2 3">Michigan</strain>
    </source>
</reference>
<sequence length="182" mass="20533">MVKAQEETTNVGTEEETQVQIAKTHLKQTTDSSGENQHEFAEPNEETETHVDEVKNREKSDNPARVQASEIRETTGEPILPDKGWEVNRIQEDTLIPTPETKPLTIKVKEPPVQSAQIKEASLKEEIHEIVSDDTEEDKKVLTENHIPSKTSTSFGKNWFSMNAEASSITEEGYEWSINDCV</sequence>